<proteinExistence type="predicted"/>
<name>A0A8T0D7F0_9TREM</name>
<dbReference type="AlphaFoldDB" id="A0A8T0D7F0"/>
<accession>A0A8T0D7F0</accession>
<evidence type="ECO:0000313" key="1">
    <source>
        <dbReference type="EMBL" id="KAF8562904.1"/>
    </source>
</evidence>
<dbReference type="Proteomes" id="UP000699462">
    <property type="component" value="Unassembled WGS sequence"/>
</dbReference>
<reference evidence="1 2" key="1">
    <citation type="submission" date="2019-07" db="EMBL/GenBank/DDBJ databases">
        <title>Annotation for the trematode Paragonimus westermani.</title>
        <authorList>
            <person name="Choi Y.-J."/>
        </authorList>
    </citation>
    <scope>NUCLEOTIDE SEQUENCE [LARGE SCALE GENOMIC DNA]</scope>
    <source>
        <strain evidence="1">180907_Pwestermani</strain>
    </source>
</reference>
<organism evidence="1 2">
    <name type="scientific">Paragonimus westermani</name>
    <dbReference type="NCBI Taxonomy" id="34504"/>
    <lineage>
        <taxon>Eukaryota</taxon>
        <taxon>Metazoa</taxon>
        <taxon>Spiralia</taxon>
        <taxon>Lophotrochozoa</taxon>
        <taxon>Platyhelminthes</taxon>
        <taxon>Trematoda</taxon>
        <taxon>Digenea</taxon>
        <taxon>Plagiorchiida</taxon>
        <taxon>Troglotremata</taxon>
        <taxon>Troglotrematidae</taxon>
        <taxon>Paragonimus</taxon>
    </lineage>
</organism>
<dbReference type="EMBL" id="JTDF01016069">
    <property type="protein sequence ID" value="KAF8562904.1"/>
    <property type="molecule type" value="Genomic_DNA"/>
</dbReference>
<gene>
    <name evidence="1" type="ORF">P879_06384</name>
</gene>
<evidence type="ECO:0000313" key="2">
    <source>
        <dbReference type="Proteomes" id="UP000699462"/>
    </source>
</evidence>
<comment type="caution">
    <text evidence="1">The sequence shown here is derived from an EMBL/GenBank/DDBJ whole genome shotgun (WGS) entry which is preliminary data.</text>
</comment>
<protein>
    <submittedName>
        <fullName evidence="1">Uncharacterized protein</fullName>
    </submittedName>
</protein>
<keyword evidence="2" id="KW-1185">Reference proteome</keyword>
<sequence length="138" mass="15465">MIHVPSLLNAAPYSIYYWRKHRTLSSVSKQTVPCTVPVQSASKEISSFTGDILDPSLNLRSLPAQNELASCVVIPIADPMHKLIGVVGVDTMWSTKNQSNFEETELNFFQDTRQPLTVWSERLTALFAQHDLPVHANE</sequence>